<dbReference type="EMBL" id="KQ986420">
    <property type="protein sequence ID" value="KZV58652.1"/>
    <property type="molecule type" value="Genomic_DNA"/>
</dbReference>
<organism evidence="2 3">
    <name type="scientific">Dorcoceras hygrometricum</name>
    <dbReference type="NCBI Taxonomy" id="472368"/>
    <lineage>
        <taxon>Eukaryota</taxon>
        <taxon>Viridiplantae</taxon>
        <taxon>Streptophyta</taxon>
        <taxon>Embryophyta</taxon>
        <taxon>Tracheophyta</taxon>
        <taxon>Spermatophyta</taxon>
        <taxon>Magnoliopsida</taxon>
        <taxon>eudicotyledons</taxon>
        <taxon>Gunneridae</taxon>
        <taxon>Pentapetalae</taxon>
        <taxon>asterids</taxon>
        <taxon>lamiids</taxon>
        <taxon>Lamiales</taxon>
        <taxon>Gesneriaceae</taxon>
        <taxon>Didymocarpoideae</taxon>
        <taxon>Trichosporeae</taxon>
        <taxon>Loxocarpinae</taxon>
        <taxon>Dorcoceras</taxon>
    </lineage>
</organism>
<dbReference type="AlphaFoldDB" id="A0A2Z7DHH5"/>
<dbReference type="Proteomes" id="UP000250235">
    <property type="component" value="Unassembled WGS sequence"/>
</dbReference>
<protein>
    <submittedName>
        <fullName evidence="2">Uncharacterized protein</fullName>
    </submittedName>
</protein>
<reference evidence="2 3" key="1">
    <citation type="journal article" date="2015" name="Proc. Natl. Acad. Sci. U.S.A.">
        <title>The resurrection genome of Boea hygrometrica: A blueprint for survival of dehydration.</title>
        <authorList>
            <person name="Xiao L."/>
            <person name="Yang G."/>
            <person name="Zhang L."/>
            <person name="Yang X."/>
            <person name="Zhao S."/>
            <person name="Ji Z."/>
            <person name="Zhou Q."/>
            <person name="Hu M."/>
            <person name="Wang Y."/>
            <person name="Chen M."/>
            <person name="Xu Y."/>
            <person name="Jin H."/>
            <person name="Xiao X."/>
            <person name="Hu G."/>
            <person name="Bao F."/>
            <person name="Hu Y."/>
            <person name="Wan P."/>
            <person name="Li L."/>
            <person name="Deng X."/>
            <person name="Kuang T."/>
            <person name="Xiang C."/>
            <person name="Zhu J.K."/>
            <person name="Oliver M.J."/>
            <person name="He Y."/>
        </authorList>
    </citation>
    <scope>NUCLEOTIDE SEQUENCE [LARGE SCALE GENOMIC DNA]</scope>
    <source>
        <strain evidence="3">cv. XS01</strain>
    </source>
</reference>
<sequence length="94" mass="10751">MQHNMSCKCMEGVKEGIGAQGSTQQLGIQHTQTEPQLEEQNSQKQLDSRRYEARRTTPWLEVQNNRHDSIAKQLEIHNSSGHRAWEDVVAIHSS</sequence>
<evidence type="ECO:0000256" key="1">
    <source>
        <dbReference type="SAM" id="MobiDB-lite"/>
    </source>
</evidence>
<evidence type="ECO:0000313" key="3">
    <source>
        <dbReference type="Proteomes" id="UP000250235"/>
    </source>
</evidence>
<gene>
    <name evidence="2" type="ORF">F511_26083</name>
</gene>
<name>A0A2Z7DHH5_9LAMI</name>
<evidence type="ECO:0000313" key="2">
    <source>
        <dbReference type="EMBL" id="KZV58652.1"/>
    </source>
</evidence>
<keyword evidence="3" id="KW-1185">Reference proteome</keyword>
<feature type="region of interest" description="Disordered" evidence="1">
    <location>
        <begin position="20"/>
        <end position="52"/>
    </location>
</feature>
<accession>A0A2Z7DHH5</accession>
<proteinExistence type="predicted"/>
<feature type="compositionally biased region" description="Polar residues" evidence="1">
    <location>
        <begin position="20"/>
        <end position="45"/>
    </location>
</feature>